<keyword evidence="2" id="KW-1185">Reference proteome</keyword>
<accession>A0ABP4H124</accession>
<dbReference type="RefSeq" id="WP_344443211.1">
    <property type="nucleotide sequence ID" value="NZ_BAAALF010000072.1"/>
</dbReference>
<dbReference type="Proteomes" id="UP001500037">
    <property type="component" value="Unassembled WGS sequence"/>
</dbReference>
<protein>
    <submittedName>
        <fullName evidence="1">Uncharacterized protein</fullName>
    </submittedName>
</protein>
<sequence>MQAHLTAASTTSAGSSAVGGAVLTNAAPVADGAFVQSGYELLRSLVPQDR</sequence>
<organism evidence="1 2">
    <name type="scientific">Kitasatospora nipponensis</name>
    <dbReference type="NCBI Taxonomy" id="258049"/>
    <lineage>
        <taxon>Bacteria</taxon>
        <taxon>Bacillati</taxon>
        <taxon>Actinomycetota</taxon>
        <taxon>Actinomycetes</taxon>
        <taxon>Kitasatosporales</taxon>
        <taxon>Streptomycetaceae</taxon>
        <taxon>Kitasatospora</taxon>
    </lineage>
</organism>
<evidence type="ECO:0000313" key="1">
    <source>
        <dbReference type="EMBL" id="GAA1245703.1"/>
    </source>
</evidence>
<comment type="caution">
    <text evidence="1">The sequence shown here is derived from an EMBL/GenBank/DDBJ whole genome shotgun (WGS) entry which is preliminary data.</text>
</comment>
<proteinExistence type="predicted"/>
<dbReference type="EMBL" id="BAAALF010000072">
    <property type="protein sequence ID" value="GAA1245703.1"/>
    <property type="molecule type" value="Genomic_DNA"/>
</dbReference>
<reference evidence="2" key="1">
    <citation type="journal article" date="2019" name="Int. J. Syst. Evol. Microbiol.">
        <title>The Global Catalogue of Microorganisms (GCM) 10K type strain sequencing project: providing services to taxonomists for standard genome sequencing and annotation.</title>
        <authorList>
            <consortium name="The Broad Institute Genomics Platform"/>
            <consortium name="The Broad Institute Genome Sequencing Center for Infectious Disease"/>
            <person name="Wu L."/>
            <person name="Ma J."/>
        </authorList>
    </citation>
    <scope>NUCLEOTIDE SEQUENCE [LARGE SCALE GENOMIC DNA]</scope>
    <source>
        <strain evidence="2">JCM 13004</strain>
    </source>
</reference>
<name>A0ABP4H124_9ACTN</name>
<evidence type="ECO:0000313" key="2">
    <source>
        <dbReference type="Proteomes" id="UP001500037"/>
    </source>
</evidence>
<gene>
    <name evidence="1" type="ORF">GCM10009665_40660</name>
</gene>